<evidence type="ECO:0000313" key="1">
    <source>
        <dbReference type="EMBL" id="JAG51533.1"/>
    </source>
</evidence>
<organism evidence="1">
    <name type="scientific">Lygus hesperus</name>
    <name type="common">Western plant bug</name>
    <dbReference type="NCBI Taxonomy" id="30085"/>
    <lineage>
        <taxon>Eukaryota</taxon>
        <taxon>Metazoa</taxon>
        <taxon>Ecdysozoa</taxon>
        <taxon>Arthropoda</taxon>
        <taxon>Hexapoda</taxon>
        <taxon>Insecta</taxon>
        <taxon>Pterygota</taxon>
        <taxon>Neoptera</taxon>
        <taxon>Paraneoptera</taxon>
        <taxon>Hemiptera</taxon>
        <taxon>Heteroptera</taxon>
        <taxon>Panheteroptera</taxon>
        <taxon>Cimicomorpha</taxon>
        <taxon>Miridae</taxon>
        <taxon>Mirini</taxon>
        <taxon>Lygus</taxon>
    </lineage>
</organism>
<accession>A0A0K8SE20</accession>
<dbReference type="AlphaFoldDB" id="A0A0K8SE20"/>
<dbReference type="EMBL" id="GBRD01014293">
    <property type="protein sequence ID" value="JAG51533.1"/>
    <property type="molecule type" value="Transcribed_RNA"/>
</dbReference>
<protein>
    <submittedName>
        <fullName evidence="1">Uncharacterized protein</fullName>
    </submittedName>
</protein>
<feature type="non-terminal residue" evidence="1">
    <location>
        <position position="1"/>
    </location>
</feature>
<name>A0A0K8SE20_LYGHE</name>
<sequence length="113" mass="13294">HWVQGDPLVHRREVRVEHTLHNGMAIFAGHASLERTPQRRHAAKFFVHHLCAIREARAYPKLWRGVQYELDIGLVKTCFPFHLNRDVQLAPLKPNDKMEEHLHRMANLYTTCL</sequence>
<proteinExistence type="predicted"/>
<reference evidence="1" key="1">
    <citation type="submission" date="2014-09" db="EMBL/GenBank/DDBJ databases">
        <authorList>
            <person name="Magalhaes I.L.F."/>
            <person name="Oliveira U."/>
            <person name="Santos F.R."/>
            <person name="Vidigal T.H.D.A."/>
            <person name="Brescovit A.D."/>
            <person name="Santos A.J."/>
        </authorList>
    </citation>
    <scope>NUCLEOTIDE SEQUENCE</scope>
</reference>
<feature type="non-terminal residue" evidence="1">
    <location>
        <position position="113"/>
    </location>
</feature>